<dbReference type="OrthoDB" id="6657230at2759"/>
<name>A0A8J9YND8_9NEOP</name>
<keyword evidence="3" id="KW-1185">Reference proteome</keyword>
<sequence>MSLAEGASDTEHRPDADSKKNSEKPRGSMSDPYMWKEQIHTLMKGGDSESDISDSEHFLTKGAFLLTPSHGLSMEKASAICEKMEFKGCFSLTKTATGILFKFSSVDDYQMVFKKGFHKVTGSRFYRKIAIPCRPQKTFTIYVYDIPDEVPEEDVRHALYKFTSVVEVVRLHFAGSPREANTGTSTPKPIEKTPPRAITNIDGELVSSMVPKEASSVLRVTLANIEEANILLQNGLDFYGATYFPTELATPAQAAKLIKPSRAYVSRVTGGTVSARVRDLLPVFDQQGFAKFAPPASRLVKPRSK</sequence>
<protein>
    <submittedName>
        <fullName evidence="2">Uncharacterized protein</fullName>
    </submittedName>
</protein>
<dbReference type="Proteomes" id="UP000838878">
    <property type="component" value="Chromosome 9"/>
</dbReference>
<dbReference type="InterPro" id="IPR035979">
    <property type="entry name" value="RBD_domain_sf"/>
</dbReference>
<feature type="region of interest" description="Disordered" evidence="1">
    <location>
        <begin position="1"/>
        <end position="31"/>
    </location>
</feature>
<dbReference type="GO" id="GO:0003676">
    <property type="term" value="F:nucleic acid binding"/>
    <property type="evidence" value="ECO:0007669"/>
    <property type="project" value="InterPro"/>
</dbReference>
<dbReference type="AlphaFoldDB" id="A0A8J9YND8"/>
<accession>A0A8J9YND8</accession>
<gene>
    <name evidence="2" type="ORF">BINO364_LOCUS16512</name>
</gene>
<organism evidence="2 3">
    <name type="scientific">Brenthis ino</name>
    <name type="common">lesser marbled fritillary</name>
    <dbReference type="NCBI Taxonomy" id="405034"/>
    <lineage>
        <taxon>Eukaryota</taxon>
        <taxon>Metazoa</taxon>
        <taxon>Ecdysozoa</taxon>
        <taxon>Arthropoda</taxon>
        <taxon>Hexapoda</taxon>
        <taxon>Insecta</taxon>
        <taxon>Pterygota</taxon>
        <taxon>Neoptera</taxon>
        <taxon>Endopterygota</taxon>
        <taxon>Lepidoptera</taxon>
        <taxon>Glossata</taxon>
        <taxon>Ditrysia</taxon>
        <taxon>Papilionoidea</taxon>
        <taxon>Nymphalidae</taxon>
        <taxon>Heliconiinae</taxon>
        <taxon>Argynnini</taxon>
        <taxon>Brenthis</taxon>
    </lineage>
</organism>
<feature type="compositionally biased region" description="Basic and acidic residues" evidence="1">
    <location>
        <begin position="9"/>
        <end position="26"/>
    </location>
</feature>
<dbReference type="SUPFAM" id="SSF54928">
    <property type="entry name" value="RNA-binding domain, RBD"/>
    <property type="match status" value="1"/>
</dbReference>
<dbReference type="EMBL" id="OV170229">
    <property type="protein sequence ID" value="CAH0731716.1"/>
    <property type="molecule type" value="Genomic_DNA"/>
</dbReference>
<reference evidence="2" key="1">
    <citation type="submission" date="2021-12" db="EMBL/GenBank/DDBJ databases">
        <authorList>
            <person name="Martin H S."/>
        </authorList>
    </citation>
    <scope>NUCLEOTIDE SEQUENCE</scope>
</reference>
<evidence type="ECO:0000313" key="3">
    <source>
        <dbReference type="Proteomes" id="UP000838878"/>
    </source>
</evidence>
<evidence type="ECO:0000256" key="1">
    <source>
        <dbReference type="SAM" id="MobiDB-lite"/>
    </source>
</evidence>
<proteinExistence type="predicted"/>
<feature type="non-terminal residue" evidence="2">
    <location>
        <position position="305"/>
    </location>
</feature>
<evidence type="ECO:0000313" key="2">
    <source>
        <dbReference type="EMBL" id="CAH0731716.1"/>
    </source>
</evidence>